<dbReference type="SUPFAM" id="SSF48264">
    <property type="entry name" value="Cytochrome P450"/>
    <property type="match status" value="1"/>
</dbReference>
<dbReference type="Pfam" id="PF00667">
    <property type="entry name" value="FAD_binding_1"/>
    <property type="match status" value="1"/>
</dbReference>
<dbReference type="SUPFAM" id="SSF63380">
    <property type="entry name" value="Riboflavin synthase domain-like"/>
    <property type="match status" value="1"/>
</dbReference>
<dbReference type="InterPro" id="IPR029039">
    <property type="entry name" value="Flavoprotein-like_sf"/>
</dbReference>
<dbReference type="GO" id="GO:0070330">
    <property type="term" value="F:aromatase activity"/>
    <property type="evidence" value="ECO:0007669"/>
    <property type="project" value="UniProtKB-UniRule"/>
</dbReference>
<name>A0A2T3A759_9PEZI</name>
<dbReference type="InterPro" id="IPR001128">
    <property type="entry name" value="Cyt_P450"/>
</dbReference>
<dbReference type="InterPro" id="IPR036396">
    <property type="entry name" value="Cyt_P450_sf"/>
</dbReference>
<evidence type="ECO:0000256" key="8">
    <source>
        <dbReference type="ARBA" id="ARBA00022827"/>
    </source>
</evidence>
<evidence type="ECO:0000256" key="2">
    <source>
        <dbReference type="ARBA" id="ARBA00010018"/>
    </source>
</evidence>
<keyword evidence="3 14" id="KW-0813">Transport</keyword>
<dbReference type="PROSITE" id="PS00086">
    <property type="entry name" value="CYTOCHROME_P450"/>
    <property type="match status" value="1"/>
</dbReference>
<dbReference type="CDD" id="cd11068">
    <property type="entry name" value="CYP120A1"/>
    <property type="match status" value="1"/>
</dbReference>
<evidence type="ECO:0000256" key="5">
    <source>
        <dbReference type="ARBA" id="ARBA00022630"/>
    </source>
</evidence>
<keyword evidence="20" id="KW-1185">Reference proteome</keyword>
<dbReference type="Gene3D" id="2.40.30.10">
    <property type="entry name" value="Translation factors"/>
    <property type="match status" value="1"/>
</dbReference>
<dbReference type="InterPro" id="IPR003097">
    <property type="entry name" value="CysJ-like_FAD-binding"/>
</dbReference>
<evidence type="ECO:0000256" key="10">
    <source>
        <dbReference type="ARBA" id="ARBA00022982"/>
    </source>
</evidence>
<keyword evidence="8 14" id="KW-0274">FAD</keyword>
<feature type="binding site" description="axial binding residue" evidence="15">
    <location>
        <position position="407"/>
    </location>
    <ligand>
        <name>heme</name>
        <dbReference type="ChEBI" id="CHEBI:30413"/>
    </ligand>
    <ligandPart>
        <name>Fe</name>
        <dbReference type="ChEBI" id="CHEBI:18248"/>
    </ligandPart>
</feature>
<evidence type="ECO:0000256" key="11">
    <source>
        <dbReference type="ARBA" id="ARBA00023002"/>
    </source>
</evidence>
<dbReference type="Gene3D" id="1.10.630.10">
    <property type="entry name" value="Cytochrome P450"/>
    <property type="match status" value="1"/>
</dbReference>
<dbReference type="InterPro" id="IPR017972">
    <property type="entry name" value="Cyt_P450_CS"/>
</dbReference>
<dbReference type="OrthoDB" id="1470350at2759"/>
<keyword evidence="13 14" id="KW-0503">Monooxygenase</keyword>
<gene>
    <name evidence="19" type="ORF">BD289DRAFT_467485</name>
</gene>
<dbReference type="STRING" id="2025994.A0A2T3A759"/>
<dbReference type="Gene3D" id="3.40.50.360">
    <property type="match status" value="1"/>
</dbReference>
<evidence type="ECO:0000256" key="9">
    <source>
        <dbReference type="ARBA" id="ARBA00022857"/>
    </source>
</evidence>
<dbReference type="InterPro" id="IPR002401">
    <property type="entry name" value="Cyt_P450_E_grp-I"/>
</dbReference>
<dbReference type="SUPFAM" id="SSF52218">
    <property type="entry name" value="Flavoproteins"/>
    <property type="match status" value="1"/>
</dbReference>
<dbReference type="EC" id="1.6.2.4" evidence="14"/>
<accession>A0A2T3A759</accession>
<evidence type="ECO:0000313" key="19">
    <source>
        <dbReference type="EMBL" id="PSR84133.1"/>
    </source>
</evidence>
<dbReference type="InterPro" id="IPR023206">
    <property type="entry name" value="Bifunctional_P450_P450_red"/>
</dbReference>
<evidence type="ECO:0000256" key="12">
    <source>
        <dbReference type="ARBA" id="ARBA00023004"/>
    </source>
</evidence>
<dbReference type="GO" id="GO:0050660">
    <property type="term" value="F:flavin adenine dinucleotide binding"/>
    <property type="evidence" value="ECO:0007669"/>
    <property type="project" value="TreeGrafter"/>
</dbReference>
<evidence type="ECO:0000256" key="3">
    <source>
        <dbReference type="ARBA" id="ARBA00022448"/>
    </source>
</evidence>
<evidence type="ECO:0000256" key="13">
    <source>
        <dbReference type="ARBA" id="ARBA00023033"/>
    </source>
</evidence>
<keyword evidence="9 14" id="KW-0521">NADP</keyword>
<dbReference type="PRINTS" id="PR00463">
    <property type="entry name" value="EP450I"/>
</dbReference>
<dbReference type="InterPro" id="IPR039261">
    <property type="entry name" value="FNR_nucleotide-bd"/>
</dbReference>
<keyword evidence="5 14" id="KW-0285">Flavoprotein</keyword>
<feature type="region of interest" description="Disordered" evidence="16">
    <location>
        <begin position="473"/>
        <end position="493"/>
    </location>
</feature>
<dbReference type="Pfam" id="PF00067">
    <property type="entry name" value="p450"/>
    <property type="match status" value="1"/>
</dbReference>
<sequence length="1064" mass="119563">MTDIKEIPEPPALPFFGHAFGYIDSQFPIMSMEKLAETYGEIYRLRRIGTPVTFCSHYKLINELCDEKRFRKVPTGLMKELRGAANDGLITAYLEEENWGIAHRVLMPALGPNSIRGMFDEMHDIATQLAMKWARMGKSEAFSPNEDFTRLAMDTLALCSMDYRFNSFYNPETHPFLQAMGRTLLTARQRVRRGDNTVSALYHRQQYQKYSEDIAYLRQLADDIVAFRGKNPSNRKDLVAGMLSGKDPKTGRKMTKKSITDNALSFLVAGHETTATLLAFVLYHMIRNPRVLQKAQKEVDDVIGKAQIKVDHLSKLPYMAAIFREVLRLEPPLPVFAVVPYEDTLLANKYLIRGGETCVLLLKKAQRDTEVYGDDAHLFRPERMLDEHFNQLPAGAWKPFGNGQRSCIGRAFAMQEATLMLAMLLQNFNITFDDPNYEIDYEQTLTLRPKGLKIRAQLRDDLTATSLQHRLTGGDMTTSATLSGRTSHPSNSTQGLSEIPLVILYGSNSGTCEALAQKLAANASFHGFKAMFIQRLDSAVNNMPKDSPIAIITTSYEGEPTDDAKLFVSWLENDTTTNSMTDLHYSVYGLGNHDWVSTFHRIPKLIDTRLEQAGATRLTPLRLTDVAECEVFSAFEAWEDECFWPSLRKAYCRSNEPSQTEHNHSLTSYRRLAAPSNFTEATVLESRALTACGEPLKKHIALQLANGMAYSAGDYLLIQPRNSEEVVSRVLDQFDISLKHDITKESKKEDDSAYTTYHEILCNDVELSQPATKRNILSLIAATQDPNAKTSLRELSSELYETEILSKYISVLDLLERFPSITISITSFLHMLPPMRGRQYSISSSPLGRFDQATITFSVVDQPSLSREGPYKGVASSYLASRAPGDKLKVAVRPAHAAFHLPEIVDKTPIIMVAAGSGIAPFRAFIQERAIQIQAKNIMPPAILFYGCREPGRDDLYNEEISSWEALGAVEVHRAYSRTPERSNGHKYVQDTLWAEKATVSDLWDRGAKLFICGSRKLGSAVQQTMVAIHTEKAESDGALSNAQDIGAWWDTLRNKRYSIDVFD</sequence>
<dbReference type="PIRSF" id="PIRSF000209">
    <property type="entry name" value="Bifunctional_P450_P450R"/>
    <property type="match status" value="1"/>
</dbReference>
<protein>
    <recommendedName>
        <fullName evidence="14">Bifunctional cytochrome P450/NADPH--P450 reductase</fullName>
    </recommendedName>
    <domain>
        <recommendedName>
            <fullName evidence="14">Cytochrome P450</fullName>
            <ecNumber evidence="14">1.14.14.1</ecNumber>
        </recommendedName>
    </domain>
    <domain>
        <recommendedName>
            <fullName evidence="14">NADPH--cytochrome P450 reductase</fullName>
            <ecNumber evidence="14">1.6.2.4</ecNumber>
        </recommendedName>
    </domain>
</protein>
<dbReference type="EMBL" id="KZ678448">
    <property type="protein sequence ID" value="PSR84133.1"/>
    <property type="molecule type" value="Genomic_DNA"/>
</dbReference>
<dbReference type="CDD" id="cd06206">
    <property type="entry name" value="bifunctional_CYPOR"/>
    <property type="match status" value="1"/>
</dbReference>
<proteinExistence type="inferred from homology"/>
<dbReference type="FunFam" id="1.10.630.10:FF:000040">
    <property type="entry name" value="Bifunctional cytochrome P450/NADPH--P450 reductase"/>
    <property type="match status" value="1"/>
</dbReference>
<feature type="domain" description="Flavodoxin-like" evidence="17">
    <location>
        <begin position="501"/>
        <end position="643"/>
    </location>
</feature>
<dbReference type="InterPro" id="IPR023173">
    <property type="entry name" value="NADPH_Cyt_P450_Rdtase_alpha"/>
</dbReference>
<dbReference type="InterPro" id="IPR001433">
    <property type="entry name" value="OxRdtase_FAD/NAD-bd"/>
</dbReference>
<dbReference type="GO" id="GO:0010181">
    <property type="term" value="F:FMN binding"/>
    <property type="evidence" value="ECO:0007669"/>
    <property type="project" value="UniProtKB-UniRule"/>
</dbReference>
<dbReference type="PANTHER" id="PTHR19384">
    <property type="entry name" value="NITRIC OXIDE SYNTHASE-RELATED"/>
    <property type="match status" value="1"/>
</dbReference>
<organism evidence="19 20">
    <name type="scientific">Coniella lustricola</name>
    <dbReference type="NCBI Taxonomy" id="2025994"/>
    <lineage>
        <taxon>Eukaryota</taxon>
        <taxon>Fungi</taxon>
        <taxon>Dikarya</taxon>
        <taxon>Ascomycota</taxon>
        <taxon>Pezizomycotina</taxon>
        <taxon>Sordariomycetes</taxon>
        <taxon>Sordariomycetidae</taxon>
        <taxon>Diaporthales</taxon>
        <taxon>Schizoparmaceae</taxon>
        <taxon>Coniella</taxon>
    </lineage>
</organism>
<evidence type="ECO:0000259" key="18">
    <source>
        <dbReference type="PROSITE" id="PS51384"/>
    </source>
</evidence>
<dbReference type="PROSITE" id="PS51384">
    <property type="entry name" value="FAD_FR"/>
    <property type="match status" value="1"/>
</dbReference>
<evidence type="ECO:0000259" key="17">
    <source>
        <dbReference type="PROSITE" id="PS50902"/>
    </source>
</evidence>
<keyword evidence="11 14" id="KW-0560">Oxidoreductase</keyword>
<keyword evidence="4 14" id="KW-0349">Heme</keyword>
<dbReference type="GO" id="GO:0020037">
    <property type="term" value="F:heme binding"/>
    <property type="evidence" value="ECO:0007669"/>
    <property type="project" value="UniProtKB-UniRule"/>
</dbReference>
<dbReference type="InterPro" id="IPR017927">
    <property type="entry name" value="FAD-bd_FR_type"/>
</dbReference>
<dbReference type="Gene3D" id="1.20.990.10">
    <property type="entry name" value="NADPH-cytochrome p450 Reductase, Chain A, domain 3"/>
    <property type="match status" value="1"/>
</dbReference>
<dbReference type="AlphaFoldDB" id="A0A2T3A759"/>
<dbReference type="EC" id="1.14.14.1" evidence="14"/>
<keyword evidence="7 14" id="KW-0479">Metal-binding</keyword>
<comment type="cofactor">
    <cofactor evidence="1 14 15">
        <name>heme</name>
        <dbReference type="ChEBI" id="CHEBI:30413"/>
    </cofactor>
</comment>
<comment type="similarity">
    <text evidence="2 14">In the N-terminal section; belongs to the cytochrome P450 family.</text>
</comment>
<evidence type="ECO:0000313" key="20">
    <source>
        <dbReference type="Proteomes" id="UP000241462"/>
    </source>
</evidence>
<dbReference type="InterPro" id="IPR008254">
    <property type="entry name" value="Flavodoxin/NO_synth"/>
</dbReference>
<evidence type="ECO:0000256" key="16">
    <source>
        <dbReference type="SAM" id="MobiDB-lite"/>
    </source>
</evidence>
<keyword evidence="10 14" id="KW-0249">Electron transport</keyword>
<feature type="domain" description="FAD-binding FR-type" evidence="18">
    <location>
        <begin position="676"/>
        <end position="902"/>
    </location>
</feature>
<dbReference type="SUPFAM" id="SSF52343">
    <property type="entry name" value="Ferredoxin reductase-like, C-terminal NADP-linked domain"/>
    <property type="match status" value="1"/>
</dbReference>
<dbReference type="GO" id="GO:0003958">
    <property type="term" value="F:NADPH-hemoprotein reductase activity"/>
    <property type="evidence" value="ECO:0007669"/>
    <property type="project" value="UniProtKB-UniRule"/>
</dbReference>
<dbReference type="Pfam" id="PF00258">
    <property type="entry name" value="Flavodoxin_1"/>
    <property type="match status" value="1"/>
</dbReference>
<evidence type="ECO:0000256" key="15">
    <source>
        <dbReference type="PIRSR" id="PIRSR000209-1"/>
    </source>
</evidence>
<keyword evidence="12 14" id="KW-0408">Iron</keyword>
<comment type="cofactor">
    <cofactor evidence="14">
        <name>FAD</name>
        <dbReference type="ChEBI" id="CHEBI:57692"/>
    </cofactor>
    <cofactor evidence="14">
        <name>FMN</name>
        <dbReference type="ChEBI" id="CHEBI:58210"/>
    </cofactor>
</comment>
<evidence type="ECO:0000256" key="4">
    <source>
        <dbReference type="ARBA" id="ARBA00022617"/>
    </source>
</evidence>
<reference evidence="19 20" key="1">
    <citation type="journal article" date="2018" name="Mycol. Prog.">
        <title>Coniella lustricola, a new species from submerged detritus.</title>
        <authorList>
            <person name="Raudabaugh D.B."/>
            <person name="Iturriaga T."/>
            <person name="Carver A."/>
            <person name="Mondo S."/>
            <person name="Pangilinan J."/>
            <person name="Lipzen A."/>
            <person name="He G."/>
            <person name="Amirebrahimi M."/>
            <person name="Grigoriev I.V."/>
            <person name="Miller A.N."/>
        </authorList>
    </citation>
    <scope>NUCLEOTIDE SEQUENCE [LARGE SCALE GENOMIC DNA]</scope>
    <source>
        <strain evidence="19 20">B22-T-1</strain>
    </source>
</reference>
<dbReference type="Proteomes" id="UP000241462">
    <property type="component" value="Unassembled WGS sequence"/>
</dbReference>
<evidence type="ECO:0000256" key="7">
    <source>
        <dbReference type="ARBA" id="ARBA00022723"/>
    </source>
</evidence>
<dbReference type="InterPro" id="IPR017938">
    <property type="entry name" value="Riboflavin_synthase-like_b-brl"/>
</dbReference>
<keyword evidence="6 14" id="KW-0288">FMN</keyword>
<dbReference type="GO" id="GO:0005506">
    <property type="term" value="F:iron ion binding"/>
    <property type="evidence" value="ECO:0007669"/>
    <property type="project" value="UniProtKB-UniRule"/>
</dbReference>
<dbReference type="PROSITE" id="PS50902">
    <property type="entry name" value="FLAVODOXIN_LIKE"/>
    <property type="match status" value="1"/>
</dbReference>
<comment type="catalytic activity">
    <reaction evidence="14">
        <text>an organic molecule + reduced [NADPH--hemoprotein reductase] + O2 = an alcohol + oxidized [NADPH--hemoprotein reductase] + H2O + H(+)</text>
        <dbReference type="Rhea" id="RHEA:17149"/>
        <dbReference type="Rhea" id="RHEA-COMP:11964"/>
        <dbReference type="Rhea" id="RHEA-COMP:11965"/>
        <dbReference type="ChEBI" id="CHEBI:15377"/>
        <dbReference type="ChEBI" id="CHEBI:15378"/>
        <dbReference type="ChEBI" id="CHEBI:15379"/>
        <dbReference type="ChEBI" id="CHEBI:30879"/>
        <dbReference type="ChEBI" id="CHEBI:57618"/>
        <dbReference type="ChEBI" id="CHEBI:58210"/>
        <dbReference type="ChEBI" id="CHEBI:142491"/>
        <dbReference type="EC" id="1.14.14.1"/>
    </reaction>
</comment>
<dbReference type="PANTHER" id="PTHR19384:SF127">
    <property type="entry name" value="BIFUNCTIONAL CYTOCHROME P450_NADPH--P450 REDUCTASE"/>
    <property type="match status" value="1"/>
</dbReference>
<comment type="catalytic activity">
    <reaction evidence="14">
        <text>2 oxidized [cytochrome P450] + NADPH = 2 reduced [cytochrome P450] + NADP(+) + H(+)</text>
        <dbReference type="Rhea" id="RHEA:24040"/>
        <dbReference type="Rhea" id="RHEA-COMP:14627"/>
        <dbReference type="Rhea" id="RHEA-COMP:14628"/>
        <dbReference type="ChEBI" id="CHEBI:15378"/>
        <dbReference type="ChEBI" id="CHEBI:55376"/>
        <dbReference type="ChEBI" id="CHEBI:57783"/>
        <dbReference type="ChEBI" id="CHEBI:58349"/>
        <dbReference type="ChEBI" id="CHEBI:60344"/>
        <dbReference type="EC" id="1.6.2.4"/>
    </reaction>
</comment>
<evidence type="ECO:0000256" key="6">
    <source>
        <dbReference type="ARBA" id="ARBA00022643"/>
    </source>
</evidence>
<dbReference type="PRINTS" id="PR00385">
    <property type="entry name" value="P450"/>
</dbReference>
<evidence type="ECO:0000256" key="1">
    <source>
        <dbReference type="ARBA" id="ARBA00001971"/>
    </source>
</evidence>
<evidence type="ECO:0000256" key="14">
    <source>
        <dbReference type="PIRNR" id="PIRNR000209"/>
    </source>
</evidence>
<dbReference type="Gene3D" id="3.40.50.80">
    <property type="entry name" value="Nucleotide-binding domain of ferredoxin-NADP reductase (FNR) module"/>
    <property type="match status" value="1"/>
</dbReference>
<dbReference type="GO" id="GO:0005829">
    <property type="term" value="C:cytosol"/>
    <property type="evidence" value="ECO:0007669"/>
    <property type="project" value="TreeGrafter"/>
</dbReference>
<dbReference type="InParanoid" id="A0A2T3A759"/>
<dbReference type="Pfam" id="PF00175">
    <property type="entry name" value="NAD_binding_1"/>
    <property type="match status" value="1"/>
</dbReference>